<organism evidence="1">
    <name type="scientific">Escherichia coli</name>
    <dbReference type="NCBI Taxonomy" id="562"/>
    <lineage>
        <taxon>Bacteria</taxon>
        <taxon>Pseudomonadati</taxon>
        <taxon>Pseudomonadota</taxon>
        <taxon>Gammaproteobacteria</taxon>
        <taxon>Enterobacterales</taxon>
        <taxon>Enterobacteriaceae</taxon>
        <taxon>Escherichia</taxon>
    </lineage>
</organism>
<sequence length="260" mass="30382">MSEIEADIELINAQLISFDAMSATEVEQQWYIGAKAARSAKQRQLKNMRDEYRNVVSDLAADQSKIAENNKEEYIRELVVALKVKANKLQRIVDLFEIRDASKAEIDSHLIDFRALKAVRHKTMMLEEYLSTIAAGRPLESTYLTPSERDRLSALENEESTLLQECTDIQRQLNGYSFKNDVKGRGRDWYADATFTLKQKRLRIRAIQDESCRLRRRQKNAVQYDFERAFVHKAKEHLTKEQFTSLADMARKEIENRMRE</sequence>
<comment type="caution">
    <text evidence="1">The sequence shown here is derived from an EMBL/GenBank/DDBJ whole genome shotgun (WGS) entry which is preliminary data.</text>
</comment>
<accession>A0A3L0W6L9</accession>
<dbReference type="AlphaFoldDB" id="A0A3L0W6L9"/>
<reference evidence="1" key="1">
    <citation type="submission" date="2018-10" db="EMBL/GenBank/DDBJ databases">
        <authorList>
            <consortium name="NARMS: The National Antimicrobial Resistance Monitoring System"/>
        </authorList>
    </citation>
    <scope>NUCLEOTIDE SEQUENCE [LARGE SCALE GENOMIC DNA]</scope>
    <source>
        <strain evidence="1">CVM N17EC0388</strain>
    </source>
</reference>
<gene>
    <name evidence="1" type="ORF">D9F05_09695</name>
</gene>
<protein>
    <submittedName>
        <fullName evidence="1">Uncharacterized protein</fullName>
    </submittedName>
</protein>
<dbReference type="EMBL" id="RNRV01000013">
    <property type="protein sequence ID" value="MHO04645.1"/>
    <property type="molecule type" value="Genomic_DNA"/>
</dbReference>
<evidence type="ECO:0000313" key="1">
    <source>
        <dbReference type="EMBL" id="MHO04645.1"/>
    </source>
</evidence>
<proteinExistence type="predicted"/>
<name>A0A3L0W6L9_ECOLX</name>